<reference evidence="2 3" key="1">
    <citation type="submission" date="2024-02" db="EMBL/GenBank/DDBJ databases">
        <title>The whole genome sequence of five bacterial samples isolated from Abu Dhabi Sabkha-shore region.</title>
        <authorList>
            <person name="Sudalaimuthuasari N."/>
            <person name="Sarfraz B."/>
            <person name="Tuyisabe J.D."/>
            <person name="Mugisha Ntwali L.D.M."/>
            <person name="Ali A.I.A.A."/>
            <person name="Almansoori S.Z.A."/>
            <person name="Alajami H.S.A."/>
            <person name="Almeqbaali A.A.S."/>
            <person name="Kundu B."/>
            <person name="Saeed E.E."/>
            <person name="Sukumarinath V."/>
            <person name="Mishra A.K."/>
            <person name="Hazzouri K.M."/>
            <person name="Almaskari R."/>
            <person name="Sharma A.K."/>
            <person name="Amiri K.M.A."/>
        </authorList>
    </citation>
    <scope>NUCLEOTIDE SEQUENCE [LARGE SCALE GENOMIC DNA]</scope>
    <source>
        <strain evidence="3">kcgeb_sd</strain>
    </source>
</reference>
<sequence>MIAGIAGRRGQPLMMLALVLTCWIGGRALTWESPFVLPAAVFETLADKGPAGRTNAARTPEPVAPRWAVAPTLPAGTADRPADAVRSHRSGPWTADRASPSARPETGTVMAGHQLLWLAAMGRLPVPADVATVLYRGAIPDPPWARPAPSTAPARGENPKRWSFDSWLLLRAGATGTGTVRAGAGPGLYGASQAGAVVRYRLDPGNAHRPAAHLRATRAFAAGADSELGAGLSARPLPPVPVAIHAEMRLARSEDGAAVDFRPAVFAVTELPPARLAHRLRGQAYAQAGYVGGDFATAFVDGQARVERELARFDLGTVHAGAGAWGGAQKGAARLDVGPGARFEIAAGSTPARLAVDYRIRVAGQSAPGSGIAVTLSTGF</sequence>
<proteinExistence type="predicted"/>
<dbReference type="RefSeq" id="WP_338445444.1">
    <property type="nucleotide sequence ID" value="NZ_CP144918.1"/>
</dbReference>
<evidence type="ECO:0000313" key="3">
    <source>
        <dbReference type="Proteomes" id="UP001335183"/>
    </source>
</evidence>
<accession>A0ABZ2D870</accession>
<feature type="region of interest" description="Disordered" evidence="1">
    <location>
        <begin position="73"/>
        <end position="106"/>
    </location>
</feature>
<evidence type="ECO:0000313" key="2">
    <source>
        <dbReference type="EMBL" id="WWA46545.1"/>
    </source>
</evidence>
<keyword evidence="3" id="KW-1185">Reference proteome</keyword>
<gene>
    <name evidence="2" type="ORF">V5F89_09680</name>
</gene>
<evidence type="ECO:0008006" key="4">
    <source>
        <dbReference type="Google" id="ProtNLM"/>
    </source>
</evidence>
<evidence type="ECO:0000256" key="1">
    <source>
        <dbReference type="SAM" id="MobiDB-lite"/>
    </source>
</evidence>
<organism evidence="2 3">
    <name type="scientific">Pelagerythrobacter marensis</name>
    <dbReference type="NCBI Taxonomy" id="543877"/>
    <lineage>
        <taxon>Bacteria</taxon>
        <taxon>Pseudomonadati</taxon>
        <taxon>Pseudomonadota</taxon>
        <taxon>Alphaproteobacteria</taxon>
        <taxon>Sphingomonadales</taxon>
        <taxon>Erythrobacteraceae</taxon>
        <taxon>Pelagerythrobacter</taxon>
    </lineage>
</organism>
<name>A0ABZ2D870_9SPHN</name>
<dbReference type="EMBL" id="CP144918">
    <property type="protein sequence ID" value="WWA46545.1"/>
    <property type="molecule type" value="Genomic_DNA"/>
</dbReference>
<dbReference type="Proteomes" id="UP001335183">
    <property type="component" value="Chromosome"/>
</dbReference>
<protein>
    <recommendedName>
        <fullName evidence="4">Autotransporter domain-containing protein</fullName>
    </recommendedName>
</protein>